<organism evidence="1">
    <name type="scientific">Arundo donax</name>
    <name type="common">Giant reed</name>
    <name type="synonym">Donax arundinaceus</name>
    <dbReference type="NCBI Taxonomy" id="35708"/>
    <lineage>
        <taxon>Eukaryota</taxon>
        <taxon>Viridiplantae</taxon>
        <taxon>Streptophyta</taxon>
        <taxon>Embryophyta</taxon>
        <taxon>Tracheophyta</taxon>
        <taxon>Spermatophyta</taxon>
        <taxon>Magnoliopsida</taxon>
        <taxon>Liliopsida</taxon>
        <taxon>Poales</taxon>
        <taxon>Poaceae</taxon>
        <taxon>PACMAD clade</taxon>
        <taxon>Arundinoideae</taxon>
        <taxon>Arundineae</taxon>
        <taxon>Arundo</taxon>
    </lineage>
</organism>
<reference evidence="1" key="2">
    <citation type="journal article" date="2015" name="Data Brief">
        <title>Shoot transcriptome of the giant reed, Arundo donax.</title>
        <authorList>
            <person name="Barrero R.A."/>
            <person name="Guerrero F.D."/>
            <person name="Moolhuijzen P."/>
            <person name="Goolsby J.A."/>
            <person name="Tidwell J."/>
            <person name="Bellgard S.E."/>
            <person name="Bellgard M.I."/>
        </authorList>
    </citation>
    <scope>NUCLEOTIDE SEQUENCE</scope>
    <source>
        <tissue evidence="1">Shoot tissue taken approximately 20 cm above the soil surface</tissue>
    </source>
</reference>
<sequence>MFSLIKNLSTLS</sequence>
<accession>A0A0A9AH86</accession>
<proteinExistence type="predicted"/>
<protein>
    <submittedName>
        <fullName evidence="1">Uncharacterized protein</fullName>
    </submittedName>
</protein>
<evidence type="ECO:0000313" key="1">
    <source>
        <dbReference type="EMBL" id="JAD49218.1"/>
    </source>
</evidence>
<dbReference type="EMBL" id="GBRH01248677">
    <property type="protein sequence ID" value="JAD49218.1"/>
    <property type="molecule type" value="Transcribed_RNA"/>
</dbReference>
<name>A0A0A9AH86_ARUDO</name>
<reference evidence="1" key="1">
    <citation type="submission" date="2014-09" db="EMBL/GenBank/DDBJ databases">
        <authorList>
            <person name="Magalhaes I.L.F."/>
            <person name="Oliveira U."/>
            <person name="Santos F.R."/>
            <person name="Vidigal T.H.D.A."/>
            <person name="Brescovit A.D."/>
            <person name="Santos A.J."/>
        </authorList>
    </citation>
    <scope>NUCLEOTIDE SEQUENCE</scope>
    <source>
        <tissue evidence="1">Shoot tissue taken approximately 20 cm above the soil surface</tissue>
    </source>
</reference>